<organism evidence="1 2">
    <name type="scientific">Dallia pectoralis</name>
    <name type="common">Alaska blackfish</name>
    <dbReference type="NCBI Taxonomy" id="75939"/>
    <lineage>
        <taxon>Eukaryota</taxon>
        <taxon>Metazoa</taxon>
        <taxon>Chordata</taxon>
        <taxon>Craniata</taxon>
        <taxon>Vertebrata</taxon>
        <taxon>Euteleostomi</taxon>
        <taxon>Actinopterygii</taxon>
        <taxon>Neopterygii</taxon>
        <taxon>Teleostei</taxon>
        <taxon>Protacanthopterygii</taxon>
        <taxon>Esociformes</taxon>
        <taxon>Umbridae</taxon>
        <taxon>Dallia</taxon>
    </lineage>
</organism>
<keyword evidence="2" id="KW-1185">Reference proteome</keyword>
<gene>
    <name evidence="1" type="ORF">DPEC_G00285380</name>
</gene>
<protein>
    <submittedName>
        <fullName evidence="1">Uncharacterized protein</fullName>
    </submittedName>
</protein>
<name>A0ACC2FJN7_DALPE</name>
<evidence type="ECO:0000313" key="1">
    <source>
        <dbReference type="EMBL" id="KAJ7991584.1"/>
    </source>
</evidence>
<evidence type="ECO:0000313" key="2">
    <source>
        <dbReference type="Proteomes" id="UP001157502"/>
    </source>
</evidence>
<accession>A0ACC2FJN7</accession>
<comment type="caution">
    <text evidence="1">The sequence shown here is derived from an EMBL/GenBank/DDBJ whole genome shotgun (WGS) entry which is preliminary data.</text>
</comment>
<dbReference type="EMBL" id="CM055753">
    <property type="protein sequence ID" value="KAJ7991584.1"/>
    <property type="molecule type" value="Genomic_DNA"/>
</dbReference>
<reference evidence="1" key="1">
    <citation type="submission" date="2021-05" db="EMBL/GenBank/DDBJ databases">
        <authorList>
            <person name="Pan Q."/>
            <person name="Jouanno E."/>
            <person name="Zahm M."/>
            <person name="Klopp C."/>
            <person name="Cabau C."/>
            <person name="Louis A."/>
            <person name="Berthelot C."/>
            <person name="Parey E."/>
            <person name="Roest Crollius H."/>
            <person name="Montfort J."/>
            <person name="Robinson-Rechavi M."/>
            <person name="Bouchez O."/>
            <person name="Lampietro C."/>
            <person name="Lopez Roques C."/>
            <person name="Donnadieu C."/>
            <person name="Postlethwait J."/>
            <person name="Bobe J."/>
            <person name="Dillon D."/>
            <person name="Chandos A."/>
            <person name="von Hippel F."/>
            <person name="Guiguen Y."/>
        </authorList>
    </citation>
    <scope>NUCLEOTIDE SEQUENCE</scope>
    <source>
        <strain evidence="1">YG-Jan2019</strain>
    </source>
</reference>
<dbReference type="Proteomes" id="UP001157502">
    <property type="component" value="Chromosome 26"/>
</dbReference>
<sequence length="368" mass="41043">MELCNQFRVHGLSSLYVTGIDEAYSDDDITEFFKVNGDIKKVVRVPDEPEQPRGRALIEYTAERVISRLDPIQLESKENIESLLSPAADIVKPLGTNATPQAYLTQLESAFGVVEDGEELFATFLGSNQNSGEKPSVYLSRLQTLLTKAVTRGGVSAAESDKYLLRQFCRGCWDQSLIIGLQLEHRRPNPPTFPELLLLLRTEEDRRAAKMDRMKKHLGSTKAAAHVHSVINMPVFDPEAYPTTTKEHETDSRLEKEVAELRMQVAKLIQQGERGEGHKGVQSRLAQSGPPAKTESLLVQASNRDSNPQSPTPPKPWFCFKCGGDGHIAAKCTFEPNPGLVRKKNAELKEKRSKFWARQAATKTSLNF</sequence>
<proteinExistence type="predicted"/>